<protein>
    <submittedName>
        <fullName evidence="2">Uncharacterized protein</fullName>
    </submittedName>
</protein>
<feature type="region of interest" description="Disordered" evidence="1">
    <location>
        <begin position="36"/>
        <end position="65"/>
    </location>
</feature>
<feature type="compositionally biased region" description="Low complexity" evidence="1">
    <location>
        <begin position="183"/>
        <end position="195"/>
    </location>
</feature>
<evidence type="ECO:0000256" key="1">
    <source>
        <dbReference type="SAM" id="MobiDB-lite"/>
    </source>
</evidence>
<dbReference type="Proteomes" id="UP001175211">
    <property type="component" value="Unassembled WGS sequence"/>
</dbReference>
<dbReference type="AlphaFoldDB" id="A0AA39MX47"/>
<feature type="compositionally biased region" description="Low complexity" evidence="1">
    <location>
        <begin position="37"/>
        <end position="51"/>
    </location>
</feature>
<accession>A0AA39MX47</accession>
<feature type="compositionally biased region" description="Low complexity" evidence="1">
    <location>
        <begin position="138"/>
        <end position="168"/>
    </location>
</feature>
<proteinExistence type="predicted"/>
<feature type="region of interest" description="Disordered" evidence="1">
    <location>
        <begin position="133"/>
        <end position="219"/>
    </location>
</feature>
<gene>
    <name evidence="2" type="ORF">EV420DRAFT_790902</name>
</gene>
<keyword evidence="3" id="KW-1185">Reference proteome</keyword>
<comment type="caution">
    <text evidence="2">The sequence shown here is derived from an EMBL/GenBank/DDBJ whole genome shotgun (WGS) entry which is preliminary data.</text>
</comment>
<dbReference type="GeneID" id="85367026"/>
<dbReference type="EMBL" id="JAUEPS010000039">
    <property type="protein sequence ID" value="KAK0449075.1"/>
    <property type="molecule type" value="Genomic_DNA"/>
</dbReference>
<sequence length="470" mass="51597">MLSTEIDLADALMSIQEMTPSDWEYVSKMCMQVLNQSGSSNAPSSNPSDSDSSTEDLSIFGSSSSPYPLKESMIPDIPLTTSASDAAAIYSSLTASLTDISTTNCCPSFYPDVPANAMRPSISILLASIASKDDDAPATDSEASSASPTPSLTDTPTTTSEDTSLSPTPSTPPQIPMDVPWRQTSVSSQPSPVSTATKRSYYREHTYTSPPAEPDRPVGNRYYQPTQSTTVLAQPNFTGDTSSSYEMVTSIRQPPVQDCRFVPYSAKDRPPSLASRVLTSSSSFSFADQTFSPKPYIPSKCPVPTPNEPEKQSTHGYSKVFCRKGKYDQLIIKLGINDPAPYYGWKADYVTCYLPGCNQTAIKNTRAEVSKHVKAFHLYAQNPQYVVRDCCPFASASERFIKVDMVYGHFQTEKHSFVHNSHQYSCGHCGELAARPDQLDNHFFECRALWDYVQSLKSTGTQASFYPRAF</sequence>
<dbReference type="RefSeq" id="XP_060326790.1">
    <property type="nucleotide sequence ID" value="XM_060483478.1"/>
</dbReference>
<evidence type="ECO:0000313" key="3">
    <source>
        <dbReference type="Proteomes" id="UP001175211"/>
    </source>
</evidence>
<organism evidence="2 3">
    <name type="scientific">Armillaria tabescens</name>
    <name type="common">Ringless honey mushroom</name>
    <name type="synonym">Agaricus tabescens</name>
    <dbReference type="NCBI Taxonomy" id="1929756"/>
    <lineage>
        <taxon>Eukaryota</taxon>
        <taxon>Fungi</taxon>
        <taxon>Dikarya</taxon>
        <taxon>Basidiomycota</taxon>
        <taxon>Agaricomycotina</taxon>
        <taxon>Agaricomycetes</taxon>
        <taxon>Agaricomycetidae</taxon>
        <taxon>Agaricales</taxon>
        <taxon>Marasmiineae</taxon>
        <taxon>Physalacriaceae</taxon>
        <taxon>Desarmillaria</taxon>
    </lineage>
</organism>
<name>A0AA39MX47_ARMTA</name>
<evidence type="ECO:0000313" key="2">
    <source>
        <dbReference type="EMBL" id="KAK0449075.1"/>
    </source>
</evidence>
<reference evidence="2" key="1">
    <citation type="submission" date="2023-06" db="EMBL/GenBank/DDBJ databases">
        <authorList>
            <consortium name="Lawrence Berkeley National Laboratory"/>
            <person name="Ahrendt S."/>
            <person name="Sahu N."/>
            <person name="Indic B."/>
            <person name="Wong-Bajracharya J."/>
            <person name="Merenyi Z."/>
            <person name="Ke H.-M."/>
            <person name="Monk M."/>
            <person name="Kocsube S."/>
            <person name="Drula E."/>
            <person name="Lipzen A."/>
            <person name="Balint B."/>
            <person name="Henrissat B."/>
            <person name="Andreopoulos B."/>
            <person name="Martin F.M."/>
            <person name="Harder C.B."/>
            <person name="Rigling D."/>
            <person name="Ford K.L."/>
            <person name="Foster G.D."/>
            <person name="Pangilinan J."/>
            <person name="Papanicolaou A."/>
            <person name="Barry K."/>
            <person name="LaButti K."/>
            <person name="Viragh M."/>
            <person name="Koriabine M."/>
            <person name="Yan M."/>
            <person name="Riley R."/>
            <person name="Champramary S."/>
            <person name="Plett K.L."/>
            <person name="Tsai I.J."/>
            <person name="Slot J."/>
            <person name="Sipos G."/>
            <person name="Plett J."/>
            <person name="Nagy L.G."/>
            <person name="Grigoriev I.V."/>
        </authorList>
    </citation>
    <scope>NUCLEOTIDE SEQUENCE</scope>
    <source>
        <strain evidence="2">CCBAS 213</strain>
    </source>
</reference>